<sequence length="165" mass="16498">MSGVRLKDAKGAKVRKTVVFVVAAVIGATTLAGPAQAQQSTVPAPSGAPAKGSVQLNVNTAINRTLVDKYVRDAPNVALAKCEGASPAFSSPALTFSNYTPGPFMGTDANISADAALNPGTAAGTYPLTVTCGDQTYRTQFTVPAPQVSKVPSGAAKAGDGSMAG</sequence>
<keyword evidence="1" id="KW-0732">Signal</keyword>
<proteinExistence type="predicted"/>
<evidence type="ECO:0000313" key="2">
    <source>
        <dbReference type="EMBL" id="SEF35930.1"/>
    </source>
</evidence>
<gene>
    <name evidence="2" type="ORF">SAMN05421837_10987</name>
</gene>
<keyword evidence="3" id="KW-1185">Reference proteome</keyword>
<dbReference type="AlphaFoldDB" id="A0A1H5RC32"/>
<dbReference type="STRING" id="218821.SAMN05421837_10987"/>
<feature type="chain" id="PRO_5011720085" evidence="1">
    <location>
        <begin position="38"/>
        <end position="165"/>
    </location>
</feature>
<protein>
    <submittedName>
        <fullName evidence="2">Uncharacterized protein</fullName>
    </submittedName>
</protein>
<name>A0A1H5RC32_9PSEU</name>
<reference evidence="3" key="1">
    <citation type="submission" date="2016-10" db="EMBL/GenBank/DDBJ databases">
        <authorList>
            <person name="Varghese N."/>
            <person name="Submissions S."/>
        </authorList>
    </citation>
    <scope>NUCLEOTIDE SEQUENCE [LARGE SCALE GENOMIC DNA]</scope>
    <source>
        <strain evidence="3">DSM 44654</strain>
    </source>
</reference>
<feature type="signal peptide" evidence="1">
    <location>
        <begin position="1"/>
        <end position="37"/>
    </location>
</feature>
<dbReference type="EMBL" id="FNUJ01000009">
    <property type="protein sequence ID" value="SEF35930.1"/>
    <property type="molecule type" value="Genomic_DNA"/>
</dbReference>
<evidence type="ECO:0000313" key="3">
    <source>
        <dbReference type="Proteomes" id="UP000198878"/>
    </source>
</evidence>
<dbReference type="Proteomes" id="UP000198878">
    <property type="component" value="Unassembled WGS sequence"/>
</dbReference>
<organism evidence="2 3">
    <name type="scientific">Amycolatopsis pretoriensis</name>
    <dbReference type="NCBI Taxonomy" id="218821"/>
    <lineage>
        <taxon>Bacteria</taxon>
        <taxon>Bacillati</taxon>
        <taxon>Actinomycetota</taxon>
        <taxon>Actinomycetes</taxon>
        <taxon>Pseudonocardiales</taxon>
        <taxon>Pseudonocardiaceae</taxon>
        <taxon>Amycolatopsis</taxon>
    </lineage>
</organism>
<evidence type="ECO:0000256" key="1">
    <source>
        <dbReference type="SAM" id="SignalP"/>
    </source>
</evidence>
<accession>A0A1H5RC32</accession>